<sequence length="49" mass="5116">MRTALALMLLAGLIACGKKGNPKRPVPLEIPAEEPAEGPADPVPGEPIW</sequence>
<dbReference type="PROSITE" id="PS51257">
    <property type="entry name" value="PROKAR_LIPOPROTEIN"/>
    <property type="match status" value="1"/>
</dbReference>
<proteinExistence type="predicted"/>
<evidence type="ECO:0000313" key="3">
    <source>
        <dbReference type="Proteomes" id="UP001239909"/>
    </source>
</evidence>
<evidence type="ECO:0000313" key="2">
    <source>
        <dbReference type="EMBL" id="GMG82836.1"/>
    </source>
</evidence>
<evidence type="ECO:0008006" key="4">
    <source>
        <dbReference type="Google" id="ProtNLM"/>
    </source>
</evidence>
<name>A0ABQ6LQB2_9RHOB</name>
<dbReference type="EMBL" id="BSYI01000013">
    <property type="protein sequence ID" value="GMG82836.1"/>
    <property type="molecule type" value="Genomic_DNA"/>
</dbReference>
<reference evidence="2 3" key="1">
    <citation type="submission" date="2023-04" db="EMBL/GenBank/DDBJ databases">
        <title>Marinoamorphus aggregata gen. nov., sp. Nov., isolate from tissue of brittle star Ophioplocus japonicus.</title>
        <authorList>
            <person name="Kawano K."/>
            <person name="Sawayama S."/>
            <person name="Nakagawa S."/>
        </authorList>
    </citation>
    <scope>NUCLEOTIDE SEQUENCE [LARGE SCALE GENOMIC DNA]</scope>
    <source>
        <strain evidence="2 3">NKW23</strain>
    </source>
</reference>
<keyword evidence="3" id="KW-1185">Reference proteome</keyword>
<protein>
    <recommendedName>
        <fullName evidence="4">Lipoprotein</fullName>
    </recommendedName>
</protein>
<dbReference type="RefSeq" id="WP_285671625.1">
    <property type="nucleotide sequence ID" value="NZ_BSYI01000013.1"/>
</dbReference>
<feature type="region of interest" description="Disordered" evidence="1">
    <location>
        <begin position="19"/>
        <end position="49"/>
    </location>
</feature>
<dbReference type="Proteomes" id="UP001239909">
    <property type="component" value="Unassembled WGS sequence"/>
</dbReference>
<comment type="caution">
    <text evidence="2">The sequence shown here is derived from an EMBL/GenBank/DDBJ whole genome shotgun (WGS) entry which is preliminary data.</text>
</comment>
<gene>
    <name evidence="2" type="ORF">LNKW23_20490</name>
</gene>
<evidence type="ECO:0000256" key="1">
    <source>
        <dbReference type="SAM" id="MobiDB-lite"/>
    </source>
</evidence>
<accession>A0ABQ6LQB2</accession>
<organism evidence="2 3">
    <name type="scientific">Paralimibaculum aggregatum</name>
    <dbReference type="NCBI Taxonomy" id="3036245"/>
    <lineage>
        <taxon>Bacteria</taxon>
        <taxon>Pseudomonadati</taxon>
        <taxon>Pseudomonadota</taxon>
        <taxon>Alphaproteobacteria</taxon>
        <taxon>Rhodobacterales</taxon>
        <taxon>Paracoccaceae</taxon>
        <taxon>Paralimibaculum</taxon>
    </lineage>
</organism>